<feature type="coiled-coil region" evidence="1">
    <location>
        <begin position="60"/>
        <end position="87"/>
    </location>
</feature>
<evidence type="ECO:0000313" key="3">
    <source>
        <dbReference type="EMBL" id="SFH65899.1"/>
    </source>
</evidence>
<keyword evidence="4" id="KW-1185">Reference proteome</keyword>
<dbReference type="Proteomes" id="UP000323537">
    <property type="component" value="Unassembled WGS sequence"/>
</dbReference>
<proteinExistence type="predicted"/>
<evidence type="ECO:0000256" key="1">
    <source>
        <dbReference type="SAM" id="Coils"/>
    </source>
</evidence>
<feature type="region of interest" description="Disordered" evidence="2">
    <location>
        <begin position="1"/>
        <end position="23"/>
    </location>
</feature>
<gene>
    <name evidence="3" type="ORF">SAMN04488066_11569</name>
</gene>
<dbReference type="AlphaFoldDB" id="A0A1I3BV95"/>
<name>A0A1I3BV95_9EURY</name>
<reference evidence="3 4" key="1">
    <citation type="submission" date="2016-10" db="EMBL/GenBank/DDBJ databases">
        <authorList>
            <person name="Varghese N."/>
            <person name="Submissions S."/>
        </authorList>
    </citation>
    <scope>NUCLEOTIDE SEQUENCE [LARGE SCALE GENOMIC DNA]</scope>
    <source>
        <strain evidence="3 4">CGMCC 1.6377</strain>
    </source>
</reference>
<organism evidence="3 4">
    <name type="scientific">Halorubrum aquaticum</name>
    <dbReference type="NCBI Taxonomy" id="387340"/>
    <lineage>
        <taxon>Archaea</taxon>
        <taxon>Methanobacteriati</taxon>
        <taxon>Methanobacteriota</taxon>
        <taxon>Stenosarchaea group</taxon>
        <taxon>Halobacteria</taxon>
        <taxon>Halobacteriales</taxon>
        <taxon>Haloferacaceae</taxon>
        <taxon>Halorubrum</taxon>
    </lineage>
</organism>
<sequence>MDEDDDPNRNYDKARVIEENEPEDRHHDLAVQTFVTELSGEALSSNAGLIEKTFRTLDFIEELLIRVEEVEKENTRLRERLDAFGDIGVEKTSKQSKIASIVQYADNLRNEDQGAIKILPKNVCGVANVSRRYAYDLIDDMIHGDGENGTVGPDGFAWAHDPTKIDQYGSLEKKESQKGILIDFEGIHGEPLSVNKFNTGSTTKEVAD</sequence>
<protein>
    <submittedName>
        <fullName evidence="3">Uncharacterized protein</fullName>
    </submittedName>
</protein>
<accession>A0A1I3BV95</accession>
<dbReference type="OrthoDB" id="275316at2157"/>
<dbReference type="RefSeq" id="WP_149785035.1">
    <property type="nucleotide sequence ID" value="NZ_BAAADP010000002.1"/>
</dbReference>
<evidence type="ECO:0000256" key="2">
    <source>
        <dbReference type="SAM" id="MobiDB-lite"/>
    </source>
</evidence>
<keyword evidence="1" id="KW-0175">Coiled coil</keyword>
<feature type="compositionally biased region" description="Basic and acidic residues" evidence="2">
    <location>
        <begin position="7"/>
        <end position="23"/>
    </location>
</feature>
<dbReference type="EMBL" id="FOPZ01000015">
    <property type="protein sequence ID" value="SFH65899.1"/>
    <property type="molecule type" value="Genomic_DNA"/>
</dbReference>
<evidence type="ECO:0000313" key="4">
    <source>
        <dbReference type="Proteomes" id="UP000323537"/>
    </source>
</evidence>